<gene>
    <name evidence="2" type="ORF">Vretimale_3736</name>
</gene>
<evidence type="ECO:0000313" key="2">
    <source>
        <dbReference type="EMBL" id="GIL98349.1"/>
    </source>
</evidence>
<dbReference type="EMBL" id="BNCQ01000005">
    <property type="protein sequence ID" value="GIL98349.1"/>
    <property type="molecule type" value="Genomic_DNA"/>
</dbReference>
<feature type="region of interest" description="Disordered" evidence="1">
    <location>
        <begin position="212"/>
        <end position="232"/>
    </location>
</feature>
<dbReference type="Proteomes" id="UP000722791">
    <property type="component" value="Unassembled WGS sequence"/>
</dbReference>
<reference evidence="2" key="1">
    <citation type="journal article" date="2021" name="Proc. Natl. Acad. Sci. U.S.A.">
        <title>Three genomes in the algal genus Volvox reveal the fate of a haploid sex-determining region after a transition to homothallism.</title>
        <authorList>
            <person name="Yamamoto K."/>
            <person name="Hamaji T."/>
            <person name="Kawai-Toyooka H."/>
            <person name="Matsuzaki R."/>
            <person name="Takahashi F."/>
            <person name="Nishimura Y."/>
            <person name="Kawachi M."/>
            <person name="Noguchi H."/>
            <person name="Minakuchi Y."/>
            <person name="Umen J.G."/>
            <person name="Toyoda A."/>
            <person name="Nozaki H."/>
        </authorList>
    </citation>
    <scope>NUCLEOTIDE SEQUENCE</scope>
    <source>
        <strain evidence="2">NIES-3785</strain>
    </source>
</reference>
<evidence type="ECO:0000313" key="3">
    <source>
        <dbReference type="Proteomes" id="UP000722791"/>
    </source>
</evidence>
<name>A0A8J4D9A5_9CHLO</name>
<dbReference type="SUPFAM" id="SSF63763">
    <property type="entry name" value="SAND domain-like"/>
    <property type="match status" value="1"/>
</dbReference>
<protein>
    <recommendedName>
        <fullName evidence="4">SAND domain-containing protein</fullName>
    </recommendedName>
</protein>
<feature type="non-terminal residue" evidence="2">
    <location>
        <position position="251"/>
    </location>
</feature>
<proteinExistence type="predicted"/>
<feature type="non-terminal residue" evidence="2">
    <location>
        <position position="1"/>
    </location>
</feature>
<comment type="caution">
    <text evidence="2">The sequence shown here is derived from an EMBL/GenBank/DDBJ whole genome shotgun (WGS) entry which is preliminary data.</text>
</comment>
<evidence type="ECO:0008006" key="4">
    <source>
        <dbReference type="Google" id="ProtNLM"/>
    </source>
</evidence>
<sequence>AAVAGVPPGAETMTTHGGAGAAVGAVCEPSAPPAVVELLPLPEGIPEELPVLCCGRRAVLLLRTQRVQYDGAMMPVANFEKICGRGDAKKWKASLWLVDEDGNPVRQVGDMLAEKKVDRNILTRLMANAAQYEAYMEWQQQQQQHQHQQQEQEQERQGQAVREELMADDRTEDPAVSGGGGGGIGINGCDVADVITADLGASSEVGVEVRGDGAIWPSGGEQEGAAGVPSDAAAARDGVGRVASAAAVGKP</sequence>
<evidence type="ECO:0000256" key="1">
    <source>
        <dbReference type="SAM" id="MobiDB-lite"/>
    </source>
</evidence>
<dbReference type="InterPro" id="IPR010919">
    <property type="entry name" value="SAND-like_dom_sf"/>
</dbReference>
<dbReference type="AlphaFoldDB" id="A0A8J4D9A5"/>
<organism evidence="2 3">
    <name type="scientific">Volvox reticuliferus</name>
    <dbReference type="NCBI Taxonomy" id="1737510"/>
    <lineage>
        <taxon>Eukaryota</taxon>
        <taxon>Viridiplantae</taxon>
        <taxon>Chlorophyta</taxon>
        <taxon>core chlorophytes</taxon>
        <taxon>Chlorophyceae</taxon>
        <taxon>CS clade</taxon>
        <taxon>Chlamydomonadales</taxon>
        <taxon>Volvocaceae</taxon>
        <taxon>Volvox</taxon>
    </lineage>
</organism>
<accession>A0A8J4D9A5</accession>